<evidence type="ECO:0000313" key="4">
    <source>
        <dbReference type="Proteomes" id="UP000728185"/>
    </source>
</evidence>
<evidence type="ECO:0000256" key="2">
    <source>
        <dbReference type="SAM" id="Phobius"/>
    </source>
</evidence>
<keyword evidence="2" id="KW-1133">Transmembrane helix</keyword>
<keyword evidence="4" id="KW-1185">Reference proteome</keyword>
<dbReference type="SUPFAM" id="SSF81324">
    <property type="entry name" value="Voltage-gated potassium channels"/>
    <property type="match status" value="1"/>
</dbReference>
<feature type="transmembrane region" description="Helical" evidence="2">
    <location>
        <begin position="183"/>
        <end position="204"/>
    </location>
</feature>
<dbReference type="OrthoDB" id="297496at2759"/>
<evidence type="ECO:0000256" key="1">
    <source>
        <dbReference type="SAM" id="MobiDB-lite"/>
    </source>
</evidence>
<accession>A0A8E0S482</accession>
<gene>
    <name evidence="3" type="ORF">FBUS_03324</name>
</gene>
<dbReference type="AlphaFoldDB" id="A0A8E0S482"/>
<comment type="caution">
    <text evidence="3">The sequence shown here is derived from an EMBL/GenBank/DDBJ whole genome shotgun (WGS) entry which is preliminary data.</text>
</comment>
<dbReference type="EMBL" id="LUCM01002333">
    <property type="protein sequence ID" value="KAA0197523.1"/>
    <property type="molecule type" value="Genomic_DNA"/>
</dbReference>
<sequence>MTSLTESHFVITTPSNSTIPRFVRTGAPVSKTPISKQPTVSSTVVDDSTRHIYSKSSAYSANVRVKPKTVDLTDTSPRSLTPNVNAQKKSKVDKPLPLSTDNSIHRSVTTESSIEREKRCVSCLLCACCQRRSTRVETYPIAKTSLVKETAFSTTNKLDKSTTSVDNLNEKPRRTKCNKAKSYLKHFISFLFSHIGLCLLVAGYSAGGAFIFQKIEQDYHNEMVVNRSTELIQMGNRVKELIWQMHSDLVDNCTYRTISWVNENMQHFGQFELENSTDWVYLLKKNSDELTVQKQHATNENESNGADNLTEISESNTVEENKNAGLMAFQQFREQLRLVLSDITLEYLNEMISHSEDLVHSAYKACDAGWRPRNMRGFLHTADMEHAITCTNCSLSTMSLAADGKHDCNCSIDSNCVCNSTGRIDELIKRTPVQMDLGEAWTLTGALLYSVTVITTIGKYHNLYFTRNFVIVRSR</sequence>
<evidence type="ECO:0000313" key="3">
    <source>
        <dbReference type="EMBL" id="KAA0197523.1"/>
    </source>
</evidence>
<dbReference type="Proteomes" id="UP000728185">
    <property type="component" value="Unassembled WGS sequence"/>
</dbReference>
<feature type="region of interest" description="Disordered" evidence="1">
    <location>
        <begin position="69"/>
        <end position="100"/>
    </location>
</feature>
<organism evidence="3 4">
    <name type="scientific">Fasciolopsis buskii</name>
    <dbReference type="NCBI Taxonomy" id="27845"/>
    <lineage>
        <taxon>Eukaryota</taxon>
        <taxon>Metazoa</taxon>
        <taxon>Spiralia</taxon>
        <taxon>Lophotrochozoa</taxon>
        <taxon>Platyhelminthes</taxon>
        <taxon>Trematoda</taxon>
        <taxon>Digenea</taxon>
        <taxon>Plagiorchiida</taxon>
        <taxon>Echinostomata</taxon>
        <taxon>Echinostomatoidea</taxon>
        <taxon>Fasciolidae</taxon>
        <taxon>Fasciolopsis</taxon>
    </lineage>
</organism>
<dbReference type="Gene3D" id="1.10.287.70">
    <property type="match status" value="1"/>
</dbReference>
<feature type="compositionally biased region" description="Polar residues" evidence="1">
    <location>
        <begin position="72"/>
        <end position="87"/>
    </location>
</feature>
<keyword evidence="2" id="KW-0812">Transmembrane</keyword>
<keyword evidence="2" id="KW-0472">Membrane</keyword>
<proteinExistence type="predicted"/>
<protein>
    <submittedName>
        <fullName evidence="3">Uncharacterized protein</fullName>
    </submittedName>
</protein>
<name>A0A8E0S482_9TREM</name>
<reference evidence="3" key="1">
    <citation type="submission" date="2019-05" db="EMBL/GenBank/DDBJ databases">
        <title>Annotation for the trematode Fasciolopsis buski.</title>
        <authorList>
            <person name="Choi Y.-J."/>
        </authorList>
    </citation>
    <scope>NUCLEOTIDE SEQUENCE</scope>
    <source>
        <strain evidence="3">HT</strain>
        <tissue evidence="3">Whole worm</tissue>
    </source>
</reference>